<keyword evidence="11" id="KW-1185">Reference proteome</keyword>
<proteinExistence type="inferred from homology"/>
<evidence type="ECO:0000259" key="9">
    <source>
        <dbReference type="SMART" id="SM00415"/>
    </source>
</evidence>
<feature type="compositionally biased region" description="Polar residues" evidence="8">
    <location>
        <begin position="284"/>
        <end position="297"/>
    </location>
</feature>
<organism evidence="10 11">
    <name type="scientific">Mortierella isabellina</name>
    <name type="common">Filamentous fungus</name>
    <name type="synonym">Umbelopsis isabellina</name>
    <dbReference type="NCBI Taxonomy" id="91625"/>
    <lineage>
        <taxon>Eukaryota</taxon>
        <taxon>Fungi</taxon>
        <taxon>Fungi incertae sedis</taxon>
        <taxon>Mucoromycota</taxon>
        <taxon>Mucoromycotina</taxon>
        <taxon>Umbelopsidomycetes</taxon>
        <taxon>Umbelopsidales</taxon>
        <taxon>Umbelopsidaceae</taxon>
        <taxon>Umbelopsis</taxon>
    </lineage>
</organism>
<feature type="domain" description="HSF-type DNA-binding" evidence="9">
    <location>
        <begin position="70"/>
        <end position="172"/>
    </location>
</feature>
<dbReference type="SMART" id="SM00415">
    <property type="entry name" value="HSF"/>
    <property type="match status" value="1"/>
</dbReference>
<dbReference type="GO" id="GO:0043565">
    <property type="term" value="F:sequence-specific DNA binding"/>
    <property type="evidence" value="ECO:0007669"/>
    <property type="project" value="InterPro"/>
</dbReference>
<evidence type="ECO:0000256" key="2">
    <source>
        <dbReference type="ARBA" id="ARBA00006403"/>
    </source>
</evidence>
<sequence length="370" mass="42558">MQGENGDQVRDVRSRPPLRAWPSHNAHTHEGSDLVHSPDISSSQSSGSMQRRDLVTRDSSESITYIIPGTQSAFVTKLYNIVGDEDIQHLVSWSKEGDIFSVKNPTEFARTILPQYFKHNNWQSFVRQLNMYGFHKVNDVFHTVTNEQQLWEFAHDCFRRGQPELLQRIKRKTGARLSPAQVIKSDSPGENADLTDERLRHLEQQIFHLQSKCETIMKINTDMRQTQMQQQEIIQQLTSKIREDTNVSPSQPQPTYTYDSHYPRRSSNEDRSPSSSRAVGPSLLRNNRFTPSSQSDPYTRYTDRPGGESPSTTAMETTDTLTTLPPILRTEQPPRQHDRVEHSKRSSQSSQEQRDIRDPNGKLSRNIECI</sequence>
<evidence type="ECO:0000313" key="10">
    <source>
        <dbReference type="EMBL" id="KAG2186018.1"/>
    </source>
</evidence>
<keyword evidence="3" id="KW-0805">Transcription regulation</keyword>
<keyword evidence="6" id="KW-0539">Nucleus</keyword>
<reference evidence="10" key="1">
    <citation type="submission" date="2020-12" db="EMBL/GenBank/DDBJ databases">
        <title>Metabolic potential, ecology and presence of endohyphal bacteria is reflected in genomic diversity of Mucoromycotina.</title>
        <authorList>
            <person name="Muszewska A."/>
            <person name="Okrasinska A."/>
            <person name="Steczkiewicz K."/>
            <person name="Drgas O."/>
            <person name="Orlowska M."/>
            <person name="Perlinska-Lenart U."/>
            <person name="Aleksandrzak-Piekarczyk T."/>
            <person name="Szatraj K."/>
            <person name="Zielenkiewicz U."/>
            <person name="Pilsyk S."/>
            <person name="Malc E."/>
            <person name="Mieczkowski P."/>
            <person name="Kruszewska J.S."/>
            <person name="Biernat P."/>
            <person name="Pawlowska J."/>
        </authorList>
    </citation>
    <scope>NUCLEOTIDE SEQUENCE</scope>
    <source>
        <strain evidence="10">WA0000067209</strain>
    </source>
</reference>
<evidence type="ECO:0000256" key="1">
    <source>
        <dbReference type="ARBA" id="ARBA00004123"/>
    </source>
</evidence>
<dbReference type="Proteomes" id="UP000654370">
    <property type="component" value="Unassembled WGS sequence"/>
</dbReference>
<feature type="region of interest" description="Disordered" evidence="8">
    <location>
        <begin position="1"/>
        <end position="54"/>
    </location>
</feature>
<evidence type="ECO:0000256" key="6">
    <source>
        <dbReference type="ARBA" id="ARBA00023242"/>
    </source>
</evidence>
<dbReference type="AlphaFoldDB" id="A0A8H7Q519"/>
<comment type="caution">
    <text evidence="10">The sequence shown here is derived from an EMBL/GenBank/DDBJ whole genome shotgun (WGS) entry which is preliminary data.</text>
</comment>
<feature type="compositionally biased region" description="Low complexity" evidence="8">
    <location>
        <begin position="312"/>
        <end position="330"/>
    </location>
</feature>
<dbReference type="Gene3D" id="1.10.10.10">
    <property type="entry name" value="Winged helix-like DNA-binding domain superfamily/Winged helix DNA-binding domain"/>
    <property type="match status" value="1"/>
</dbReference>
<keyword evidence="5" id="KW-0804">Transcription</keyword>
<name>A0A8H7Q519_MORIS</name>
<dbReference type="PANTHER" id="PTHR10015">
    <property type="entry name" value="HEAT SHOCK TRANSCRIPTION FACTOR"/>
    <property type="match status" value="1"/>
</dbReference>
<feature type="region of interest" description="Disordered" evidence="8">
    <location>
        <begin position="240"/>
        <end position="370"/>
    </location>
</feature>
<accession>A0A8H7Q519</accession>
<keyword evidence="4" id="KW-0238">DNA-binding</keyword>
<dbReference type="FunFam" id="1.10.10.10:FF:000027">
    <property type="entry name" value="Heat shock transcription factor 1"/>
    <property type="match status" value="1"/>
</dbReference>
<gene>
    <name evidence="10" type="ORF">INT43_002456</name>
</gene>
<protein>
    <recommendedName>
        <fullName evidence="9">HSF-type DNA-binding domain-containing protein</fullName>
    </recommendedName>
</protein>
<comment type="subcellular location">
    <subcellularLocation>
        <location evidence="1">Nucleus</location>
    </subcellularLocation>
</comment>
<dbReference type="PANTHER" id="PTHR10015:SF427">
    <property type="entry name" value="HEAT SHOCK FACTOR PROTEIN"/>
    <property type="match status" value="1"/>
</dbReference>
<dbReference type="EMBL" id="JAEPQZ010000001">
    <property type="protein sequence ID" value="KAG2186018.1"/>
    <property type="molecule type" value="Genomic_DNA"/>
</dbReference>
<evidence type="ECO:0000256" key="8">
    <source>
        <dbReference type="SAM" id="MobiDB-lite"/>
    </source>
</evidence>
<evidence type="ECO:0000256" key="7">
    <source>
        <dbReference type="RuleBase" id="RU004020"/>
    </source>
</evidence>
<evidence type="ECO:0000256" key="4">
    <source>
        <dbReference type="ARBA" id="ARBA00023125"/>
    </source>
</evidence>
<dbReference type="InterPro" id="IPR036390">
    <property type="entry name" value="WH_DNA-bd_sf"/>
</dbReference>
<dbReference type="PRINTS" id="PR00056">
    <property type="entry name" value="HSFDOMAIN"/>
</dbReference>
<dbReference type="SUPFAM" id="SSF46785">
    <property type="entry name" value="Winged helix' DNA-binding domain"/>
    <property type="match status" value="1"/>
</dbReference>
<comment type="similarity">
    <text evidence="2 7">Belongs to the HSF family.</text>
</comment>
<feature type="compositionally biased region" description="Basic and acidic residues" evidence="8">
    <location>
        <begin position="332"/>
        <end position="344"/>
    </location>
</feature>
<feature type="compositionally biased region" description="Polar residues" evidence="8">
    <location>
        <begin position="246"/>
        <end position="258"/>
    </location>
</feature>
<dbReference type="InterPro" id="IPR036388">
    <property type="entry name" value="WH-like_DNA-bd_sf"/>
</dbReference>
<evidence type="ECO:0000313" key="11">
    <source>
        <dbReference type="Proteomes" id="UP000654370"/>
    </source>
</evidence>
<feature type="compositionally biased region" description="Low complexity" evidence="8">
    <location>
        <begin position="37"/>
        <end position="48"/>
    </location>
</feature>
<dbReference type="InterPro" id="IPR000232">
    <property type="entry name" value="HSF_DNA-bd"/>
</dbReference>
<dbReference type="OrthoDB" id="60033at2759"/>
<evidence type="ECO:0000256" key="5">
    <source>
        <dbReference type="ARBA" id="ARBA00023163"/>
    </source>
</evidence>
<evidence type="ECO:0000256" key="3">
    <source>
        <dbReference type="ARBA" id="ARBA00023015"/>
    </source>
</evidence>
<dbReference type="GO" id="GO:0003700">
    <property type="term" value="F:DNA-binding transcription factor activity"/>
    <property type="evidence" value="ECO:0007669"/>
    <property type="project" value="InterPro"/>
</dbReference>
<dbReference type="GO" id="GO:0005634">
    <property type="term" value="C:nucleus"/>
    <property type="evidence" value="ECO:0007669"/>
    <property type="project" value="UniProtKB-SubCell"/>
</dbReference>
<dbReference type="Pfam" id="PF00447">
    <property type="entry name" value="HSF_DNA-bind"/>
    <property type="match status" value="1"/>
</dbReference>